<dbReference type="Proteomes" id="UP000011765">
    <property type="component" value="Chromosome"/>
</dbReference>
<dbReference type="eggNOG" id="COG1773">
    <property type="taxonomic scope" value="Bacteria"/>
</dbReference>
<dbReference type="PANTHER" id="PTHR47627">
    <property type="entry name" value="RUBREDOXIN"/>
    <property type="match status" value="1"/>
</dbReference>
<dbReference type="GO" id="GO:0043448">
    <property type="term" value="P:alkane catabolic process"/>
    <property type="evidence" value="ECO:0007669"/>
    <property type="project" value="TreeGrafter"/>
</dbReference>
<dbReference type="AlphaFoldDB" id="M1E993"/>
<keyword evidence="4 6" id="KW-0249">Electron transport</keyword>
<evidence type="ECO:0000313" key="9">
    <source>
        <dbReference type="Proteomes" id="UP000011765"/>
    </source>
</evidence>
<keyword evidence="3 6" id="KW-0479">Metal-binding</keyword>
<dbReference type="PROSITE" id="PS50903">
    <property type="entry name" value="RUBREDOXIN_LIKE"/>
    <property type="match status" value="1"/>
</dbReference>
<dbReference type="PRINTS" id="PR00163">
    <property type="entry name" value="RUBREDOXIN"/>
</dbReference>
<dbReference type="STRING" id="747365.Thena_1347"/>
<evidence type="ECO:0000313" key="8">
    <source>
        <dbReference type="EMBL" id="AEE14964.1"/>
    </source>
</evidence>
<gene>
    <name evidence="8" type="ORF">Thena_1347</name>
</gene>
<dbReference type="EMBL" id="CP002690">
    <property type="protein sequence ID" value="AEE14964.1"/>
    <property type="molecule type" value="Genomic_DNA"/>
</dbReference>
<keyword evidence="5 6" id="KW-0408">Iron</keyword>
<dbReference type="InterPro" id="IPR050526">
    <property type="entry name" value="Rubredoxin_ET"/>
</dbReference>
<evidence type="ECO:0000256" key="3">
    <source>
        <dbReference type="ARBA" id="ARBA00022723"/>
    </source>
</evidence>
<dbReference type="Pfam" id="PF00301">
    <property type="entry name" value="Rubredoxin"/>
    <property type="match status" value="1"/>
</dbReference>
<dbReference type="PANTHER" id="PTHR47627:SF1">
    <property type="entry name" value="RUBREDOXIN-1-RELATED"/>
    <property type="match status" value="1"/>
</dbReference>
<keyword evidence="9" id="KW-1185">Reference proteome</keyword>
<dbReference type="Gene3D" id="2.20.28.10">
    <property type="match status" value="1"/>
</dbReference>
<organism evidence="8 9">
    <name type="scientific">Thermodesulfobium narugense DSM 14796</name>
    <dbReference type="NCBI Taxonomy" id="747365"/>
    <lineage>
        <taxon>Bacteria</taxon>
        <taxon>Pseudomonadati</taxon>
        <taxon>Thermodesulfobiota</taxon>
        <taxon>Thermodesulfobiia</taxon>
        <taxon>Thermodesulfobiales</taxon>
        <taxon>Thermodesulfobiaceae</taxon>
        <taxon>Thermodesulfobium</taxon>
    </lineage>
</organism>
<dbReference type="CDD" id="cd00730">
    <property type="entry name" value="rubredoxin"/>
    <property type="match status" value="1"/>
</dbReference>
<sequence length="61" mass="7067">MKIFHCMCGYEYNPNFGDLENGIPPGTPFEDLTQDWKCPWCDAAKDTFKEGKNEEDYQGKI</sequence>
<feature type="domain" description="Rubredoxin-like" evidence="7">
    <location>
        <begin position="7"/>
        <end position="51"/>
    </location>
</feature>
<evidence type="ECO:0000256" key="5">
    <source>
        <dbReference type="ARBA" id="ARBA00023004"/>
    </source>
</evidence>
<dbReference type="OrthoDB" id="9799749at2"/>
<comment type="similarity">
    <text evidence="6">Belongs to the rubredoxin family.</text>
</comment>
<evidence type="ECO:0000256" key="6">
    <source>
        <dbReference type="RuleBase" id="RU003820"/>
    </source>
</evidence>
<dbReference type="InterPro" id="IPR024935">
    <property type="entry name" value="Rubredoxin_dom"/>
</dbReference>
<evidence type="ECO:0000259" key="7">
    <source>
        <dbReference type="PROSITE" id="PS50903"/>
    </source>
</evidence>
<dbReference type="PROSITE" id="PS00202">
    <property type="entry name" value="RUBREDOXIN"/>
    <property type="match status" value="1"/>
</dbReference>
<evidence type="ECO:0000256" key="4">
    <source>
        <dbReference type="ARBA" id="ARBA00022982"/>
    </source>
</evidence>
<dbReference type="SUPFAM" id="SSF57802">
    <property type="entry name" value="Rubredoxin-like"/>
    <property type="match status" value="1"/>
</dbReference>
<evidence type="ECO:0000256" key="1">
    <source>
        <dbReference type="ARBA" id="ARBA00001965"/>
    </source>
</evidence>
<reference evidence="8 9" key="1">
    <citation type="submission" date="2011-04" db="EMBL/GenBank/DDBJ databases">
        <title>The complete genome of Thermodesulfobium narugense DSM 14796.</title>
        <authorList>
            <consortium name="US DOE Joint Genome Institute (JGI-PGF)"/>
            <person name="Lucas S."/>
            <person name="Han J."/>
            <person name="Lapidus A."/>
            <person name="Bruce D."/>
            <person name="Goodwin L."/>
            <person name="Pitluck S."/>
            <person name="Peters L."/>
            <person name="Kyrpides N."/>
            <person name="Mavromatis K."/>
            <person name="Pagani I."/>
            <person name="Ivanova N."/>
            <person name="Ovchinnikova G."/>
            <person name="Zhang X."/>
            <person name="Saunders L."/>
            <person name="Detter J.C."/>
            <person name="Tapia R."/>
            <person name="Han C."/>
            <person name="Land M."/>
            <person name="Hauser L."/>
            <person name="Markowitz V."/>
            <person name="Cheng J.-F."/>
            <person name="Hugenholtz P."/>
            <person name="Woyke T."/>
            <person name="Wu D."/>
            <person name="Spring S."/>
            <person name="Schroeder M."/>
            <person name="Brambilla E."/>
            <person name="Klenk H.-P."/>
            <person name="Eisen J.A."/>
        </authorList>
    </citation>
    <scope>NUCLEOTIDE SEQUENCE [LARGE SCALE GENOMIC DNA]</scope>
    <source>
        <strain evidence="8 9">DSM 14796</strain>
    </source>
</reference>
<accession>M1E993</accession>
<dbReference type="GO" id="GO:0005506">
    <property type="term" value="F:iron ion binding"/>
    <property type="evidence" value="ECO:0007669"/>
    <property type="project" value="UniProtKB-UniRule"/>
</dbReference>
<dbReference type="KEGG" id="tnr:Thena_1347"/>
<proteinExistence type="inferred from homology"/>
<protein>
    <recommendedName>
        <fullName evidence="6">Rubredoxin</fullName>
    </recommendedName>
</protein>
<dbReference type="InterPro" id="IPR018527">
    <property type="entry name" value="Rubredoxin_Fe_BS"/>
</dbReference>
<dbReference type="RefSeq" id="WP_013756685.1">
    <property type="nucleotide sequence ID" value="NC_015499.1"/>
</dbReference>
<keyword evidence="2" id="KW-0813">Transport</keyword>
<dbReference type="GO" id="GO:0009055">
    <property type="term" value="F:electron transfer activity"/>
    <property type="evidence" value="ECO:0007669"/>
    <property type="project" value="TreeGrafter"/>
</dbReference>
<name>M1E993_9BACT</name>
<evidence type="ECO:0000256" key="2">
    <source>
        <dbReference type="ARBA" id="ARBA00022448"/>
    </source>
</evidence>
<comment type="cofactor">
    <cofactor evidence="1 6">
        <name>Fe(3+)</name>
        <dbReference type="ChEBI" id="CHEBI:29034"/>
    </cofactor>
</comment>
<dbReference type="HOGENOM" id="CLU_128747_3_3_9"/>
<dbReference type="InterPro" id="IPR024934">
    <property type="entry name" value="Rubredoxin-like_dom"/>
</dbReference>